<dbReference type="EC" id="6.3.2.1" evidence="9"/>
<evidence type="ECO:0000256" key="2">
    <source>
        <dbReference type="ARBA" id="ARBA00009256"/>
    </source>
</evidence>
<feature type="binding site" evidence="9">
    <location>
        <position position="153"/>
    </location>
    <ligand>
        <name>(R)-pantoate</name>
        <dbReference type="ChEBI" id="CHEBI:15980"/>
    </ligand>
</feature>
<dbReference type="NCBIfam" id="TIGR00125">
    <property type="entry name" value="cyt_tran_rel"/>
    <property type="match status" value="1"/>
</dbReference>
<dbReference type="SUPFAM" id="SSF52374">
    <property type="entry name" value="Nucleotidylyl transferase"/>
    <property type="match status" value="1"/>
</dbReference>
<comment type="miscellaneous">
    <text evidence="9">The reaction proceeds by a bi uni uni bi ping pong mechanism.</text>
</comment>
<feature type="binding site" evidence="9">
    <location>
        <begin position="147"/>
        <end position="150"/>
    </location>
    <ligand>
        <name>ATP</name>
        <dbReference type="ChEBI" id="CHEBI:30616"/>
    </ligand>
</feature>
<keyword evidence="4 9" id="KW-0436">Ligase</keyword>
<dbReference type="GO" id="GO:0005524">
    <property type="term" value="F:ATP binding"/>
    <property type="evidence" value="ECO:0007669"/>
    <property type="project" value="UniProtKB-KW"/>
</dbReference>
<comment type="subunit">
    <text evidence="9">Homodimer.</text>
</comment>
<dbReference type="InterPro" id="IPR004821">
    <property type="entry name" value="Cyt_trans-like"/>
</dbReference>
<accession>A0A0V8HLK1</accession>
<dbReference type="PANTHER" id="PTHR21299">
    <property type="entry name" value="CYTIDYLATE KINASE/PANTOATE-BETA-ALANINE LIGASE"/>
    <property type="match status" value="1"/>
</dbReference>
<dbReference type="FunFam" id="3.30.1300.10:FF:000001">
    <property type="entry name" value="Pantothenate synthetase"/>
    <property type="match status" value="1"/>
</dbReference>
<dbReference type="UniPathway" id="UPA00028">
    <property type="reaction ID" value="UER00005"/>
</dbReference>
<dbReference type="Gene3D" id="3.30.1300.10">
    <property type="entry name" value="Pantoate-beta-alanine ligase, C-terminal domain"/>
    <property type="match status" value="1"/>
</dbReference>
<evidence type="ECO:0000256" key="7">
    <source>
        <dbReference type="ARBA" id="ARBA00022840"/>
    </source>
</evidence>
<evidence type="ECO:0000256" key="5">
    <source>
        <dbReference type="ARBA" id="ARBA00022655"/>
    </source>
</evidence>
<dbReference type="InterPro" id="IPR003721">
    <property type="entry name" value="Pantoate_ligase"/>
</dbReference>
<reference evidence="11" key="1">
    <citation type="submission" date="2016-08" db="EMBL/GenBank/DDBJ databases">
        <authorList>
            <person name="Varghese N."/>
            <person name="Submissions Spin"/>
        </authorList>
    </citation>
    <scope>NUCLEOTIDE SEQUENCE [LARGE SCALE GENOMIC DNA]</scope>
    <source>
        <strain evidence="11">SGD-1123</strain>
    </source>
</reference>
<comment type="subcellular location">
    <subcellularLocation>
        <location evidence="9">Cytoplasm</location>
    </subcellularLocation>
</comment>
<gene>
    <name evidence="9" type="primary">panC</name>
    <name evidence="10" type="ORF">GA0061094_0865</name>
</gene>
<feature type="binding site" evidence="9">
    <location>
        <begin position="184"/>
        <end position="187"/>
    </location>
    <ligand>
        <name>ATP</name>
        <dbReference type="ChEBI" id="CHEBI:30616"/>
    </ligand>
</feature>
<feature type="binding site" evidence="9">
    <location>
        <position position="176"/>
    </location>
    <ligand>
        <name>ATP</name>
        <dbReference type="ChEBI" id="CHEBI:30616"/>
    </ligand>
</feature>
<dbReference type="InterPro" id="IPR014729">
    <property type="entry name" value="Rossmann-like_a/b/a_fold"/>
</dbReference>
<evidence type="ECO:0000256" key="3">
    <source>
        <dbReference type="ARBA" id="ARBA00022490"/>
    </source>
</evidence>
<organism evidence="10 11">
    <name type="scientific">[Bacillus] enclensis</name>
    <dbReference type="NCBI Taxonomy" id="1402860"/>
    <lineage>
        <taxon>Bacteria</taxon>
        <taxon>Bacillati</taxon>
        <taxon>Bacillota</taxon>
        <taxon>Bacilli</taxon>
        <taxon>Bacillales</taxon>
        <taxon>Bacillaceae</taxon>
        <taxon>Rossellomorea</taxon>
    </lineage>
</organism>
<evidence type="ECO:0000256" key="8">
    <source>
        <dbReference type="ARBA" id="ARBA00048258"/>
    </source>
</evidence>
<dbReference type="Pfam" id="PF02569">
    <property type="entry name" value="Pantoate_ligase"/>
    <property type="match status" value="1"/>
</dbReference>
<comment type="pathway">
    <text evidence="1 9">Cofactor biosynthesis; (R)-pantothenate biosynthesis; (R)-pantothenate from (R)-pantoate and beta-alanine: step 1/1.</text>
</comment>
<dbReference type="GO" id="GO:0004592">
    <property type="term" value="F:pantoate-beta-alanine ligase activity"/>
    <property type="evidence" value="ECO:0007669"/>
    <property type="project" value="UniProtKB-UniRule"/>
</dbReference>
<keyword evidence="11" id="KW-1185">Reference proteome</keyword>
<protein>
    <recommendedName>
        <fullName evidence="9">Pantothenate synthetase</fullName>
        <shortName evidence="9">PS</shortName>
        <ecNumber evidence="9">6.3.2.1</ecNumber>
    </recommendedName>
    <alternativeName>
        <fullName evidence="9">Pantoate--beta-alanine ligase</fullName>
    </alternativeName>
    <alternativeName>
        <fullName evidence="9">Pantoate-activating enzyme</fullName>
    </alternativeName>
</protein>
<proteinExistence type="inferred from homology"/>
<comment type="function">
    <text evidence="9">Catalyzes the condensation of pantoate with beta-alanine in an ATP-dependent reaction via a pantoyl-adenylate intermediate.</text>
</comment>
<feature type="binding site" evidence="9">
    <location>
        <begin position="30"/>
        <end position="37"/>
    </location>
    <ligand>
        <name>ATP</name>
        <dbReference type="ChEBI" id="CHEBI:30616"/>
    </ligand>
</feature>
<evidence type="ECO:0000313" key="10">
    <source>
        <dbReference type="EMBL" id="SCB84084.1"/>
    </source>
</evidence>
<keyword evidence="3 9" id="KW-0963">Cytoplasm</keyword>
<dbReference type="PANTHER" id="PTHR21299:SF1">
    <property type="entry name" value="PANTOATE--BETA-ALANINE LIGASE"/>
    <property type="match status" value="1"/>
</dbReference>
<sequence length="292" mass="32904">MKIITSMNILRQEIQKHKDSVGSIGFVPTMGFLHEGHLTLADEARKQNEVVVMSIFVNPLQFGPDEDFDRYPRDIDRDRELAENAGVDILFIPDAKEMYPDELSVTMTVHKRIDVLCGKKREGHFDGVVTILAKLFHLVQPSRAYFGLKDAQQIAVVEGMVEDYFFPVEIVRVPTVREEDGLAKSSRNVYLSESERKEAPVLYKSLKEAAQMIESGKMSVDAVVIKVRDILQNETSGKVEYVEAYSFPQLSPVDDLTGEVIIAVAVQFEKARLIDNIIILLNEEGKSACLEQ</sequence>
<comment type="similarity">
    <text evidence="2 9">Belongs to the pantothenate synthetase family.</text>
</comment>
<dbReference type="OrthoDB" id="9773087at2"/>
<evidence type="ECO:0000256" key="4">
    <source>
        <dbReference type="ARBA" id="ARBA00022598"/>
    </source>
</evidence>
<dbReference type="GO" id="GO:0005829">
    <property type="term" value="C:cytosol"/>
    <property type="evidence" value="ECO:0007669"/>
    <property type="project" value="TreeGrafter"/>
</dbReference>
<evidence type="ECO:0000313" key="11">
    <source>
        <dbReference type="Proteomes" id="UP000181997"/>
    </source>
</evidence>
<dbReference type="Gene3D" id="3.40.50.620">
    <property type="entry name" value="HUPs"/>
    <property type="match status" value="1"/>
</dbReference>
<dbReference type="EMBL" id="FMAU01000001">
    <property type="protein sequence ID" value="SCB84084.1"/>
    <property type="molecule type" value="Genomic_DNA"/>
</dbReference>
<feature type="binding site" evidence="9">
    <location>
        <position position="61"/>
    </location>
    <ligand>
        <name>(R)-pantoate</name>
        <dbReference type="ChEBI" id="CHEBI:15980"/>
    </ligand>
</feature>
<dbReference type="Proteomes" id="UP000181997">
    <property type="component" value="Unassembled WGS sequence"/>
</dbReference>
<feature type="active site" description="Proton donor" evidence="9">
    <location>
        <position position="37"/>
    </location>
</feature>
<dbReference type="HAMAP" id="MF_00158">
    <property type="entry name" value="PanC"/>
    <property type="match status" value="1"/>
</dbReference>
<dbReference type="AlphaFoldDB" id="A0A0V8HLK1"/>
<evidence type="ECO:0000256" key="9">
    <source>
        <dbReference type="HAMAP-Rule" id="MF_00158"/>
    </source>
</evidence>
<dbReference type="NCBIfam" id="TIGR00018">
    <property type="entry name" value="panC"/>
    <property type="match status" value="1"/>
</dbReference>
<keyword evidence="6 9" id="KW-0547">Nucleotide-binding</keyword>
<name>A0A0V8HLK1_9BACI</name>
<evidence type="ECO:0000256" key="1">
    <source>
        <dbReference type="ARBA" id="ARBA00004990"/>
    </source>
</evidence>
<dbReference type="InterPro" id="IPR042176">
    <property type="entry name" value="Pantoate_ligase_C"/>
</dbReference>
<dbReference type="FunFam" id="3.40.50.620:FF:000013">
    <property type="entry name" value="Pantothenate synthetase"/>
    <property type="match status" value="1"/>
</dbReference>
<dbReference type="RefSeq" id="WP_058297626.1">
    <property type="nucleotide sequence ID" value="NZ_FMAU01000001.1"/>
</dbReference>
<keyword evidence="5 9" id="KW-0566">Pantothenate biosynthesis</keyword>
<dbReference type="CDD" id="cd00560">
    <property type="entry name" value="PanC"/>
    <property type="match status" value="1"/>
</dbReference>
<dbReference type="GO" id="GO:0015940">
    <property type="term" value="P:pantothenate biosynthetic process"/>
    <property type="evidence" value="ECO:0007669"/>
    <property type="project" value="UniProtKB-UniRule"/>
</dbReference>
<comment type="catalytic activity">
    <reaction evidence="8 9">
        <text>(R)-pantoate + beta-alanine + ATP = (R)-pantothenate + AMP + diphosphate + H(+)</text>
        <dbReference type="Rhea" id="RHEA:10912"/>
        <dbReference type="ChEBI" id="CHEBI:15378"/>
        <dbReference type="ChEBI" id="CHEBI:15980"/>
        <dbReference type="ChEBI" id="CHEBI:29032"/>
        <dbReference type="ChEBI" id="CHEBI:30616"/>
        <dbReference type="ChEBI" id="CHEBI:33019"/>
        <dbReference type="ChEBI" id="CHEBI:57966"/>
        <dbReference type="ChEBI" id="CHEBI:456215"/>
        <dbReference type="EC" id="6.3.2.1"/>
    </reaction>
</comment>
<keyword evidence="7 9" id="KW-0067">ATP-binding</keyword>
<feature type="binding site" evidence="9">
    <location>
        <position position="61"/>
    </location>
    <ligand>
        <name>beta-alanine</name>
        <dbReference type="ChEBI" id="CHEBI:57966"/>
    </ligand>
</feature>
<evidence type="ECO:0000256" key="6">
    <source>
        <dbReference type="ARBA" id="ARBA00022741"/>
    </source>
</evidence>